<dbReference type="Proteomes" id="UP000185109">
    <property type="component" value="Plasmid pRsp8C3b"/>
</dbReference>
<evidence type="ECO:0000313" key="1">
    <source>
        <dbReference type="EMBL" id="APO77594.1"/>
    </source>
</evidence>
<protein>
    <submittedName>
        <fullName evidence="1">Uncharacterized protein</fullName>
    </submittedName>
</protein>
<dbReference type="EMBL" id="CP017243">
    <property type="protein sequence ID" value="APO77594.1"/>
    <property type="molecule type" value="Genomic_DNA"/>
</dbReference>
<keyword evidence="1" id="KW-0614">Plasmid</keyword>
<dbReference type="AlphaFoldDB" id="A0A1L5PBU0"/>
<geneLocation type="plasmid" evidence="2">
    <name>prsp8c3b</name>
</geneLocation>
<organism evidence="1 2">
    <name type="scientific">Rhizobium etli 8C-3</name>
    <dbReference type="NCBI Taxonomy" id="538025"/>
    <lineage>
        <taxon>Bacteria</taxon>
        <taxon>Pseudomonadati</taxon>
        <taxon>Pseudomonadota</taxon>
        <taxon>Alphaproteobacteria</taxon>
        <taxon>Hyphomicrobiales</taxon>
        <taxon>Rhizobiaceae</taxon>
        <taxon>Rhizobium/Agrobacterium group</taxon>
        <taxon>Rhizobium</taxon>
    </lineage>
</organism>
<gene>
    <name evidence="1" type="ORF">AM571_PB00311</name>
</gene>
<sequence>MPPRKKNFKVHANLIDLAGKKFFNCLSALWLKAEQRLADQGRVAHLTKPDIRCRMPSIQVRLFPSHHSRGPETARRATNVLMYCDAVG</sequence>
<name>A0A1L5PBU0_RHIET</name>
<evidence type="ECO:0000313" key="2">
    <source>
        <dbReference type="Proteomes" id="UP000185109"/>
    </source>
</evidence>
<reference evidence="1 2" key="1">
    <citation type="submission" date="2016-09" db="EMBL/GenBank/DDBJ databases">
        <title>The complete genome sequences of Rhizobium gallicum, symbiovars gallicum and phaseoli, symbionts associated to common bean (Phaseolus vulgaris).</title>
        <authorList>
            <person name="Bustos P."/>
            <person name="Santamaria R.I."/>
            <person name="Perez-Carrascal O.M."/>
            <person name="Juarez S."/>
            <person name="Lozano L."/>
            <person name="Martinez-Flores I."/>
            <person name="Martinez-Romero E."/>
            <person name="Cevallos M."/>
            <person name="Romero D."/>
            <person name="Davila G."/>
            <person name="Gonzalez V."/>
        </authorList>
    </citation>
    <scope>NUCLEOTIDE SEQUENCE [LARGE SCALE GENOMIC DNA]</scope>
    <source>
        <strain evidence="1 2">8C-3</strain>
        <plasmid evidence="2">Plasmid prsp8c3b</plasmid>
    </source>
</reference>
<accession>A0A1L5PBU0</accession>
<proteinExistence type="predicted"/>